<dbReference type="Pfam" id="PF02511">
    <property type="entry name" value="Thy1"/>
    <property type="match status" value="1"/>
</dbReference>
<gene>
    <name evidence="1" type="ORF">Premu_0678</name>
</gene>
<reference evidence="2" key="1">
    <citation type="journal article" date="2011" name="Stand. Genomic Sci.">
        <title>Non-contiguous finished genome sequence of the opportunistic oral pathogen Prevotella multisaccharivorax type strain (PPPA20).</title>
        <authorList>
            <person name="Pati A."/>
            <person name="Gronow S."/>
            <person name="Lu M."/>
            <person name="Lapidus A."/>
            <person name="Nolan M."/>
            <person name="Lucas S."/>
            <person name="Hammon N."/>
            <person name="Deshpande S."/>
            <person name="Cheng J.F."/>
            <person name="Tapia R."/>
            <person name="Han C."/>
            <person name="Goodwin L."/>
            <person name="Pitluck S."/>
            <person name="Liolios K."/>
            <person name="Pagani I."/>
            <person name="Mavromatis K."/>
            <person name="Mikhailova N."/>
            <person name="Huntemann M."/>
            <person name="Chen A."/>
            <person name="Palaniappan K."/>
            <person name="Land M."/>
            <person name="Hauser L."/>
            <person name="Detter J.C."/>
            <person name="Brambilla E.M."/>
            <person name="Rohde M."/>
            <person name="Goker M."/>
            <person name="Woyke T."/>
            <person name="Bristow J."/>
            <person name="Eisen J.A."/>
            <person name="Markowitz V."/>
            <person name="Hugenholtz P."/>
            <person name="Kyrpides N.C."/>
            <person name="Klenk H.P."/>
            <person name="Ivanova N."/>
        </authorList>
    </citation>
    <scope>NUCLEOTIDE SEQUENCE [LARGE SCALE GENOMIC DNA]</scope>
    <source>
        <strain evidence="2">DSM 17128</strain>
    </source>
</reference>
<dbReference type="GO" id="GO:0006231">
    <property type="term" value="P:dTMP biosynthetic process"/>
    <property type="evidence" value="ECO:0007669"/>
    <property type="project" value="InterPro"/>
</dbReference>
<dbReference type="GO" id="GO:0004799">
    <property type="term" value="F:thymidylate synthase activity"/>
    <property type="evidence" value="ECO:0007669"/>
    <property type="project" value="TreeGrafter"/>
</dbReference>
<dbReference type="PROSITE" id="PS51331">
    <property type="entry name" value="THYX"/>
    <property type="match status" value="1"/>
</dbReference>
<dbReference type="Proteomes" id="UP000002772">
    <property type="component" value="Unassembled WGS sequence"/>
</dbReference>
<dbReference type="GO" id="GO:0050660">
    <property type="term" value="F:flavin adenine dinucleotide binding"/>
    <property type="evidence" value="ECO:0007669"/>
    <property type="project" value="InterPro"/>
</dbReference>
<dbReference type="Gene3D" id="3.30.1360.170">
    <property type="match status" value="1"/>
</dbReference>
<dbReference type="InterPro" id="IPR036098">
    <property type="entry name" value="Thymidylate_synthase_ThyX_sf"/>
</dbReference>
<dbReference type="EMBL" id="GL945017">
    <property type="protein sequence ID" value="EGN56151.1"/>
    <property type="molecule type" value="Genomic_DNA"/>
</dbReference>
<dbReference type="GO" id="GO:0070402">
    <property type="term" value="F:NADPH binding"/>
    <property type="evidence" value="ECO:0007669"/>
    <property type="project" value="TreeGrafter"/>
</dbReference>
<dbReference type="HOGENOM" id="CLU_075762_0_0_10"/>
<dbReference type="STRING" id="688246.Premu_0678"/>
<dbReference type="PANTHER" id="PTHR34934">
    <property type="entry name" value="FLAVIN-DEPENDENT THYMIDYLATE SYNTHASE"/>
    <property type="match status" value="1"/>
</dbReference>
<name>F8N670_9BACT</name>
<sequence>MRIDIPSFEIWQQEPGVAGVYRQIERVGRVCYKSEDHTTATSAQPFVERMIKSEHFAMLEHGTVYLVFDEKTREEVGQSNNKYFDVAPWVFYMNNKYSQVNFAFNNYYVTTNLRVLAENNRLYDLQAFWSEPLVSHPHRVTVHFSTQIAITREFNRHRADSMAEQSTRYCNYSKAKFGNEITINLPVWIRQEMTGSEWAGQVKGGLLTVSGQQFMELARQVTDGSATVLDNWVFANLAAEKSYMNLISAGRKPQEARVVLPLDTATELVHTAFVSDWKHFFDLRALGTTGQPHPDAKTLAMPLFEEFKKRGWVN</sequence>
<evidence type="ECO:0000313" key="2">
    <source>
        <dbReference type="Proteomes" id="UP000002772"/>
    </source>
</evidence>
<dbReference type="SUPFAM" id="SSF69796">
    <property type="entry name" value="Thymidylate synthase-complementing protein Thy1"/>
    <property type="match status" value="1"/>
</dbReference>
<accession>F8N670</accession>
<protein>
    <recommendedName>
        <fullName evidence="3">Thymidylate synthase complementing protein ThyX</fullName>
    </recommendedName>
</protein>
<dbReference type="Gene3D" id="6.10.140.450">
    <property type="match status" value="1"/>
</dbReference>
<dbReference type="InterPro" id="IPR003669">
    <property type="entry name" value="Thymidylate_synthase_ThyX"/>
</dbReference>
<evidence type="ECO:0000313" key="1">
    <source>
        <dbReference type="EMBL" id="EGN56151.1"/>
    </source>
</evidence>
<dbReference type="GO" id="GO:0050797">
    <property type="term" value="F:thymidylate synthase (FAD) activity"/>
    <property type="evidence" value="ECO:0007669"/>
    <property type="project" value="InterPro"/>
</dbReference>
<evidence type="ECO:0008006" key="3">
    <source>
        <dbReference type="Google" id="ProtNLM"/>
    </source>
</evidence>
<dbReference type="AlphaFoldDB" id="F8N670"/>
<keyword evidence="2" id="KW-1185">Reference proteome</keyword>
<proteinExistence type="predicted"/>
<dbReference type="eggNOG" id="COG1351">
    <property type="taxonomic scope" value="Bacteria"/>
</dbReference>
<dbReference type="PANTHER" id="PTHR34934:SF1">
    <property type="entry name" value="FLAVIN-DEPENDENT THYMIDYLATE SYNTHASE"/>
    <property type="match status" value="1"/>
</dbReference>
<dbReference type="OrthoDB" id="9780625at2"/>
<organism evidence="1 2">
    <name type="scientific">Hallella multisaccharivorax DSM 17128</name>
    <dbReference type="NCBI Taxonomy" id="688246"/>
    <lineage>
        <taxon>Bacteria</taxon>
        <taxon>Pseudomonadati</taxon>
        <taxon>Bacteroidota</taxon>
        <taxon>Bacteroidia</taxon>
        <taxon>Bacteroidales</taxon>
        <taxon>Prevotellaceae</taxon>
        <taxon>Hallella</taxon>
    </lineage>
</organism>
<dbReference type="RefSeq" id="WP_007573108.1">
    <property type="nucleotide sequence ID" value="NZ_BPTS01000001.1"/>
</dbReference>
<dbReference type="CDD" id="cd20175">
    <property type="entry name" value="ThyX"/>
    <property type="match status" value="1"/>
</dbReference>